<evidence type="ECO:0000313" key="4">
    <source>
        <dbReference type="Proteomes" id="UP000649617"/>
    </source>
</evidence>
<evidence type="ECO:0000259" key="2">
    <source>
        <dbReference type="SMART" id="SM01272"/>
    </source>
</evidence>
<dbReference type="InterPro" id="IPR009604">
    <property type="entry name" value="LsmAD_domain"/>
</dbReference>
<sequence length="164" mass="18741">HLFGSAKPRRDLVPWTPETDGRDLAGLEDTERGYARQTVQIGKHARPCGTPTPFDMDYYSTVLDKDSIPANKREEADEIARQIEQGIQHSEVEGDIDYDEEARFSSVSKPDDVVQSVDEERRWDPEAGAALTKEEIRRKYLGQFPLRQIRVYWEGCVKAGDSRE</sequence>
<protein>
    <recommendedName>
        <fullName evidence="2">LsmAD domain-containing protein</fullName>
    </recommendedName>
</protein>
<dbReference type="Proteomes" id="UP000649617">
    <property type="component" value="Unassembled WGS sequence"/>
</dbReference>
<dbReference type="SMART" id="SM01272">
    <property type="entry name" value="LsmAD"/>
    <property type="match status" value="1"/>
</dbReference>
<dbReference type="AlphaFoldDB" id="A0A812ITV9"/>
<feature type="compositionally biased region" description="Basic and acidic residues" evidence="1">
    <location>
        <begin position="19"/>
        <end position="30"/>
    </location>
</feature>
<evidence type="ECO:0000256" key="1">
    <source>
        <dbReference type="SAM" id="MobiDB-lite"/>
    </source>
</evidence>
<proteinExistence type="predicted"/>
<keyword evidence="4" id="KW-1185">Reference proteome</keyword>
<reference evidence="3" key="1">
    <citation type="submission" date="2021-02" db="EMBL/GenBank/DDBJ databases">
        <authorList>
            <person name="Dougan E. K."/>
            <person name="Rhodes N."/>
            <person name="Thang M."/>
            <person name="Chan C."/>
        </authorList>
    </citation>
    <scope>NUCLEOTIDE SEQUENCE</scope>
</reference>
<comment type="caution">
    <text evidence="3">The sequence shown here is derived from an EMBL/GenBank/DDBJ whole genome shotgun (WGS) entry which is preliminary data.</text>
</comment>
<accession>A0A812ITV9</accession>
<dbReference type="EMBL" id="CAJNIZ010001266">
    <property type="protein sequence ID" value="CAE7187041.1"/>
    <property type="molecule type" value="Genomic_DNA"/>
</dbReference>
<feature type="region of interest" description="Disordered" evidence="1">
    <location>
        <begin position="1"/>
        <end position="30"/>
    </location>
</feature>
<gene>
    <name evidence="3" type="ORF">SPIL2461_LOCUS1313</name>
</gene>
<dbReference type="Pfam" id="PF06741">
    <property type="entry name" value="LsmAD"/>
    <property type="match status" value="1"/>
</dbReference>
<organism evidence="3 4">
    <name type="scientific">Symbiodinium pilosum</name>
    <name type="common">Dinoflagellate</name>
    <dbReference type="NCBI Taxonomy" id="2952"/>
    <lineage>
        <taxon>Eukaryota</taxon>
        <taxon>Sar</taxon>
        <taxon>Alveolata</taxon>
        <taxon>Dinophyceae</taxon>
        <taxon>Suessiales</taxon>
        <taxon>Symbiodiniaceae</taxon>
        <taxon>Symbiodinium</taxon>
    </lineage>
</organism>
<dbReference type="OrthoDB" id="349472at2759"/>
<name>A0A812ITV9_SYMPI</name>
<feature type="non-terminal residue" evidence="3">
    <location>
        <position position="164"/>
    </location>
</feature>
<feature type="region of interest" description="Disordered" evidence="1">
    <location>
        <begin position="102"/>
        <end position="121"/>
    </location>
</feature>
<feature type="domain" description="LsmAD" evidence="2">
    <location>
        <begin position="48"/>
        <end position="110"/>
    </location>
</feature>
<evidence type="ECO:0000313" key="3">
    <source>
        <dbReference type="EMBL" id="CAE7187041.1"/>
    </source>
</evidence>